<accession>A0A7X0NGF1</accession>
<dbReference type="GO" id="GO:0004519">
    <property type="term" value="F:endonuclease activity"/>
    <property type="evidence" value="ECO:0007669"/>
    <property type="project" value="UniProtKB-KW"/>
</dbReference>
<name>A0A7X0NGF1_9GAMM</name>
<protein>
    <submittedName>
        <fullName evidence="1">CRISPR-associated endonuclease Csy4</fullName>
        <ecNumber evidence="1">3.1.-.-</ecNumber>
    </submittedName>
</protein>
<reference evidence="1 2" key="1">
    <citation type="submission" date="2020-08" db="EMBL/GenBank/DDBJ databases">
        <title>Genomic Encyclopedia of Type Strains, Phase IV (KMG-IV): sequencing the most valuable type-strain genomes for metagenomic binning, comparative biology and taxonomic classification.</title>
        <authorList>
            <person name="Goeker M."/>
        </authorList>
    </citation>
    <scope>NUCLEOTIDE SEQUENCE [LARGE SCALE GENOMIC DNA]</scope>
    <source>
        <strain evidence="1 2">DSM 26287</strain>
    </source>
</reference>
<organism evidence="1 2">
    <name type="scientific">Thalassotalea piscium</name>
    <dbReference type="NCBI Taxonomy" id="1230533"/>
    <lineage>
        <taxon>Bacteria</taxon>
        <taxon>Pseudomonadati</taxon>
        <taxon>Pseudomonadota</taxon>
        <taxon>Gammaproteobacteria</taxon>
        <taxon>Alteromonadales</taxon>
        <taxon>Colwelliaceae</taxon>
        <taxon>Thalassotalea</taxon>
    </lineage>
</organism>
<dbReference type="GO" id="GO:0016787">
    <property type="term" value="F:hydrolase activity"/>
    <property type="evidence" value="ECO:0007669"/>
    <property type="project" value="UniProtKB-KW"/>
</dbReference>
<dbReference type="GO" id="GO:0043571">
    <property type="term" value="P:maintenance of CRISPR repeat elements"/>
    <property type="evidence" value="ECO:0007669"/>
    <property type="project" value="InterPro"/>
</dbReference>
<keyword evidence="2" id="KW-1185">Reference proteome</keyword>
<dbReference type="Gene3D" id="3.30.70.2540">
    <property type="entry name" value="CRISPR-associated endoribonuclease Cas6/Csy4"/>
    <property type="match status" value="1"/>
</dbReference>
<keyword evidence="1" id="KW-0255">Endonuclease</keyword>
<keyword evidence="1" id="KW-0378">Hydrolase</keyword>
<dbReference type="RefSeq" id="WP_184423708.1">
    <property type="nucleotide sequence ID" value="NZ_AP027362.1"/>
</dbReference>
<dbReference type="NCBIfam" id="TIGR02563">
    <property type="entry name" value="cas_Csy4"/>
    <property type="match status" value="1"/>
</dbReference>
<evidence type="ECO:0000313" key="1">
    <source>
        <dbReference type="EMBL" id="MBB6542900.1"/>
    </source>
</evidence>
<dbReference type="Proteomes" id="UP000537141">
    <property type="component" value="Unassembled WGS sequence"/>
</dbReference>
<keyword evidence="1" id="KW-0540">Nuclease</keyword>
<dbReference type="Pfam" id="PF09618">
    <property type="entry name" value="Cas_Csy4"/>
    <property type="match status" value="1"/>
</dbReference>
<dbReference type="AlphaFoldDB" id="A0A7X0NGF1"/>
<comment type="caution">
    <text evidence="1">The sequence shown here is derived from an EMBL/GenBank/DDBJ whole genome shotgun (WGS) entry which is preliminary data.</text>
</comment>
<sequence>MTRFYFTVRFLPESANVNLLVGRCLFIMHGYITKHIIQGMGVSLPEWQQESVGAVVAFVHSDNRVLNELKQQNYFKDMQDCGFFAVSEVTQVPVDCPEVRFKRNQTIKKIFTSEKKRRLKRLEKRAKDQGKEFNPEKFSSVREFDFFHRISVASVSKSADVELYIQKQIDIDRIETGYNSYGLATNEKHSGTVPDLSKSFDSF</sequence>
<dbReference type="InterPro" id="IPR013396">
    <property type="entry name" value="CRISPR-assoc_prot_Csy4"/>
</dbReference>
<dbReference type="EC" id="3.1.-.-" evidence="1"/>
<dbReference type="EMBL" id="JACHHU010000008">
    <property type="protein sequence ID" value="MBB6542900.1"/>
    <property type="molecule type" value="Genomic_DNA"/>
</dbReference>
<gene>
    <name evidence="1" type="ORF">HNQ55_001400</name>
</gene>
<proteinExistence type="predicted"/>
<dbReference type="InterPro" id="IPR042564">
    <property type="entry name" value="CRISPR-Cas6/Csy4_sf"/>
</dbReference>
<evidence type="ECO:0000313" key="2">
    <source>
        <dbReference type="Proteomes" id="UP000537141"/>
    </source>
</evidence>